<comment type="caution">
    <text evidence="2">The sequence shown here is derived from an EMBL/GenBank/DDBJ whole genome shotgun (WGS) entry which is preliminary data.</text>
</comment>
<reference evidence="2 3" key="1">
    <citation type="journal article" date="2013" name="PLoS Genet.">
        <title>Genomic mechanisms accounting for the adaptation to parasitism in nematode-trapping fungi.</title>
        <authorList>
            <person name="Meerupati T."/>
            <person name="Andersson K.M."/>
            <person name="Friman E."/>
            <person name="Kumar D."/>
            <person name="Tunlid A."/>
            <person name="Ahren D."/>
        </authorList>
    </citation>
    <scope>NUCLEOTIDE SEQUENCE [LARGE SCALE GENOMIC DNA]</scope>
    <source>
        <strain evidence="2 3">CBS 200.50</strain>
    </source>
</reference>
<protein>
    <submittedName>
        <fullName evidence="2">Uncharacterized protein</fullName>
    </submittedName>
</protein>
<dbReference type="OrthoDB" id="3521097at2759"/>
<accession>S8BZX3</accession>
<feature type="region of interest" description="Disordered" evidence="1">
    <location>
        <begin position="387"/>
        <end position="434"/>
    </location>
</feature>
<evidence type="ECO:0000313" key="2">
    <source>
        <dbReference type="EMBL" id="EPS45018.1"/>
    </source>
</evidence>
<dbReference type="HOGENOM" id="CLU_359414_0_0_1"/>
<feature type="compositionally biased region" description="Basic residues" evidence="1">
    <location>
        <begin position="138"/>
        <end position="148"/>
    </location>
</feature>
<feature type="compositionally biased region" description="Pro residues" evidence="1">
    <location>
        <begin position="585"/>
        <end position="598"/>
    </location>
</feature>
<name>S8BZX3_DACHA</name>
<organism evidence="2 3">
    <name type="scientific">Dactylellina haptotyla (strain CBS 200.50)</name>
    <name type="common">Nematode-trapping fungus</name>
    <name type="synonym">Monacrosporium haptotylum</name>
    <dbReference type="NCBI Taxonomy" id="1284197"/>
    <lineage>
        <taxon>Eukaryota</taxon>
        <taxon>Fungi</taxon>
        <taxon>Dikarya</taxon>
        <taxon>Ascomycota</taxon>
        <taxon>Pezizomycotina</taxon>
        <taxon>Orbiliomycetes</taxon>
        <taxon>Orbiliales</taxon>
        <taxon>Orbiliaceae</taxon>
        <taxon>Dactylellina</taxon>
    </lineage>
</organism>
<evidence type="ECO:0000256" key="1">
    <source>
        <dbReference type="SAM" id="MobiDB-lite"/>
    </source>
</evidence>
<proteinExistence type="predicted"/>
<dbReference type="Proteomes" id="UP000015100">
    <property type="component" value="Unassembled WGS sequence"/>
</dbReference>
<evidence type="ECO:0000313" key="3">
    <source>
        <dbReference type="Proteomes" id="UP000015100"/>
    </source>
</evidence>
<feature type="compositionally biased region" description="Pro residues" evidence="1">
    <location>
        <begin position="605"/>
        <end position="614"/>
    </location>
</feature>
<feature type="compositionally biased region" description="Basic and acidic residues" evidence="1">
    <location>
        <begin position="168"/>
        <end position="177"/>
    </location>
</feature>
<feature type="compositionally biased region" description="Polar residues" evidence="1">
    <location>
        <begin position="403"/>
        <end position="429"/>
    </location>
</feature>
<feature type="region of interest" description="Disordered" evidence="1">
    <location>
        <begin position="575"/>
        <end position="617"/>
    </location>
</feature>
<reference evidence="3" key="2">
    <citation type="submission" date="2013-04" db="EMBL/GenBank/DDBJ databases">
        <title>Genomic mechanisms accounting for the adaptation to parasitism in nematode-trapping fungi.</title>
        <authorList>
            <person name="Ahren D.G."/>
        </authorList>
    </citation>
    <scope>NUCLEOTIDE SEQUENCE [LARGE SCALE GENOMIC DNA]</scope>
    <source>
        <strain evidence="3">CBS 200.50</strain>
    </source>
</reference>
<dbReference type="AlphaFoldDB" id="S8BZX3"/>
<gene>
    <name evidence="2" type="ORF">H072_943</name>
</gene>
<dbReference type="STRING" id="1284197.S8BZX3"/>
<feature type="compositionally biased region" description="Polar residues" evidence="1">
    <location>
        <begin position="274"/>
        <end position="287"/>
    </location>
</feature>
<keyword evidence="3" id="KW-1185">Reference proteome</keyword>
<feature type="region of interest" description="Disordered" evidence="1">
    <location>
        <begin position="137"/>
        <end position="177"/>
    </location>
</feature>
<feature type="region of interest" description="Disordered" evidence="1">
    <location>
        <begin position="272"/>
        <end position="320"/>
    </location>
</feature>
<sequence length="779" mass="85575">MKSPVFNGISAESVLVPESLKEISSYDSSYGAGTSSSRKRYDFSLRRWLAEGTPDHDDYVAHIPRYLASGDGVPPWSLVYARIPAAPFTAPPIQKPQPQVDISAPNPSSFFSISRDHAASPLIPIISDRESRFTAARPIKRLPKRSRRQSRDDSASVEIEDSAVSKPNADETRISRDFESTGISGLIPEVQDEDIEGLRLEAERIQLLNLQESTERATEPSVAELGLNWSRGPDFGLNSFESTPPVAHCQEKPVDGSNNNNSAHINQGAVATGHTATPSQPNGQISRTNHRLPGNRPEDEGNEGLRPNRRNGRRDLTGPEKQLACPFAKGQPGTYWRCLHIGRQNLSGVKEHLKRNHFQRILPPDIRSAKTWNEVFDCCNPNWSPKRIPDPYVDSGNPLEVSPNPTRTTAPINSTSLPQPAQSHPIQSPRSPPALCSPASPFIEIGPQPATTTNINATNDPGAAAPLSETKTNEFFDLGQGDTSHSIKDPKNGIDASTIWQSEILNNNDPGIGISHDPGLGPLPSDNMDVFCLDGLLEPSADVDHFQDQFTLSRSPPSSDVYHSILSEMGLRDTGFQAPNLNFNPNPPPSPPPPPPSWMPSTSMAPPPPPPPLSLPLYSTPQSTIPYNFALPPNVTFADMLPSRISSQTPLSNSTASRSRQSKSSVSSFSSLGLRSKRYSLIIARQKEVNTSEELGPKRYTFDSFEEFRRDFTIWMTSVFTDPQFTWGTMELVNEKREAHISSIEAVINELEFWFALNQTTVAAFLLVTKEENGKQGVE</sequence>
<dbReference type="EMBL" id="AQGS01000024">
    <property type="protein sequence ID" value="EPS45018.1"/>
    <property type="molecule type" value="Genomic_DNA"/>
</dbReference>